<name>A0AA36UIR7_9NEIS</name>
<reference evidence="1 2" key="1">
    <citation type="submission" date="2011-05" db="EMBL/GenBank/DDBJ databases">
        <authorList>
            <person name="Muzny D."/>
            <person name="Qin X."/>
            <person name="Deng J."/>
            <person name="Jiang H."/>
            <person name="Liu Y."/>
            <person name="Qu J."/>
            <person name="Song X.-Z."/>
            <person name="Zhang L."/>
            <person name="Thornton R."/>
            <person name="Coyle M."/>
            <person name="Francisco L."/>
            <person name="Jackson L."/>
            <person name="Javaid M."/>
            <person name="Korchina V."/>
            <person name="Kovar C."/>
            <person name="Mata R."/>
            <person name="Mathew T."/>
            <person name="Ngo R."/>
            <person name="Nguyen L."/>
            <person name="Nguyen N."/>
            <person name="Okwuonu G."/>
            <person name="Ongeri F."/>
            <person name="Pham C."/>
            <person name="Simmons D."/>
            <person name="Wilczek-Boney K."/>
            <person name="Hale W."/>
            <person name="Jakkamsetti A."/>
            <person name="Pham P."/>
            <person name="Ruth R."/>
            <person name="San Lucas F."/>
            <person name="Warren J."/>
            <person name="Zhang J."/>
            <person name="Zhao Z."/>
            <person name="Zhou C."/>
            <person name="Zhu D."/>
            <person name="Lee S."/>
            <person name="Bess C."/>
            <person name="Blankenburg K."/>
            <person name="Forbes L."/>
            <person name="Fu Q."/>
            <person name="Gubbala S."/>
            <person name="Hirani K."/>
            <person name="Jayaseelan J.C."/>
            <person name="Lara F."/>
            <person name="Munidasa M."/>
            <person name="Palculict T."/>
            <person name="Patil S."/>
            <person name="Pu L.-L."/>
            <person name="Saada N."/>
            <person name="Tang L."/>
            <person name="Weissenberger G."/>
            <person name="Zhu Y."/>
            <person name="Hemphill L."/>
            <person name="Shang Y."/>
            <person name="Youmans B."/>
            <person name="Ayvaz T."/>
            <person name="Ross M."/>
            <person name="Santibanez J."/>
            <person name="Aqrawi P."/>
            <person name="Gross S."/>
            <person name="Joshi V."/>
            <person name="Fowler G."/>
            <person name="Nazareth L."/>
            <person name="Reid J."/>
            <person name="Worley K."/>
            <person name="Petrosino J."/>
            <person name="Highlander S."/>
            <person name="Gibbs R."/>
        </authorList>
    </citation>
    <scope>NUCLEOTIDE SEQUENCE [LARGE SCALE GENOMIC DNA]</scope>
    <source>
        <strain evidence="1 2">ATCC 33926</strain>
    </source>
</reference>
<evidence type="ECO:0000313" key="2">
    <source>
        <dbReference type="Proteomes" id="UP000004982"/>
    </source>
</evidence>
<evidence type="ECO:0000313" key="1">
    <source>
        <dbReference type="EMBL" id="EGQ75850.1"/>
    </source>
</evidence>
<dbReference type="AlphaFoldDB" id="A0AA36UIR7"/>
<sequence length="42" mass="5109">MMKRVIEGKRSSEKQKSVFRRPFYHRDTCSFLRQTGTRMAEE</sequence>
<dbReference type="Proteomes" id="UP000004982">
    <property type="component" value="Unassembled WGS sequence"/>
</dbReference>
<dbReference type="EMBL" id="AFQE01000111">
    <property type="protein sequence ID" value="EGQ75850.1"/>
    <property type="molecule type" value="Genomic_DNA"/>
</dbReference>
<gene>
    <name evidence="1" type="ORF">HMPREF9418_2262</name>
</gene>
<protein>
    <submittedName>
        <fullName evidence="1">Uncharacterized protein</fullName>
    </submittedName>
</protein>
<accession>A0AA36UIR7</accession>
<proteinExistence type="predicted"/>
<comment type="caution">
    <text evidence="1">The sequence shown here is derived from an EMBL/GenBank/DDBJ whole genome shotgun (WGS) entry which is preliminary data.</text>
</comment>
<organism evidence="1 2">
    <name type="scientific">Neisseria macacae ATCC 33926</name>
    <dbReference type="NCBI Taxonomy" id="997348"/>
    <lineage>
        <taxon>Bacteria</taxon>
        <taxon>Pseudomonadati</taxon>
        <taxon>Pseudomonadota</taxon>
        <taxon>Betaproteobacteria</taxon>
        <taxon>Neisseriales</taxon>
        <taxon>Neisseriaceae</taxon>
        <taxon>Neisseria</taxon>
    </lineage>
</organism>